<evidence type="ECO:0000256" key="4">
    <source>
        <dbReference type="ARBA" id="ARBA00022692"/>
    </source>
</evidence>
<evidence type="ECO:0000256" key="9">
    <source>
        <dbReference type="ARBA" id="ARBA00023201"/>
    </source>
</evidence>
<evidence type="ECO:0000256" key="7">
    <source>
        <dbReference type="ARBA" id="ARBA00023065"/>
    </source>
</evidence>
<feature type="transmembrane region" description="Helical" evidence="10">
    <location>
        <begin position="182"/>
        <end position="203"/>
    </location>
</feature>
<feature type="transmembrane region" description="Helical" evidence="10">
    <location>
        <begin position="340"/>
        <end position="363"/>
    </location>
</feature>
<keyword evidence="2" id="KW-0813">Transport</keyword>
<comment type="subcellular location">
    <subcellularLocation>
        <location evidence="1">Cell membrane</location>
        <topology evidence="1">Multi-pass membrane protein</topology>
    </subcellularLocation>
</comment>
<evidence type="ECO:0000256" key="3">
    <source>
        <dbReference type="ARBA" id="ARBA00022475"/>
    </source>
</evidence>
<dbReference type="GO" id="GO:0005886">
    <property type="term" value="C:plasma membrane"/>
    <property type="evidence" value="ECO:0007669"/>
    <property type="project" value="UniProtKB-SubCell"/>
</dbReference>
<dbReference type="PATRIC" id="fig|1423779.3.peg.1522"/>
<evidence type="ECO:0000256" key="2">
    <source>
        <dbReference type="ARBA" id="ARBA00022448"/>
    </source>
</evidence>
<gene>
    <name evidence="12" type="ORF">FC49_GL001480</name>
</gene>
<name>A0A0R1W8J5_9LACO</name>
<dbReference type="GO" id="GO:0051453">
    <property type="term" value="P:regulation of intracellular pH"/>
    <property type="evidence" value="ECO:0007669"/>
    <property type="project" value="TreeGrafter"/>
</dbReference>
<keyword evidence="8 10" id="KW-0472">Membrane</keyword>
<dbReference type="PANTHER" id="PTHR10110">
    <property type="entry name" value="SODIUM/HYDROGEN EXCHANGER"/>
    <property type="match status" value="1"/>
</dbReference>
<keyword evidence="5 10" id="KW-1133">Transmembrane helix</keyword>
<keyword evidence="9" id="KW-0739">Sodium transport</keyword>
<dbReference type="InterPro" id="IPR006153">
    <property type="entry name" value="Cation/H_exchanger_TM"/>
</dbReference>
<evidence type="ECO:0000256" key="6">
    <source>
        <dbReference type="ARBA" id="ARBA00023053"/>
    </source>
</evidence>
<evidence type="ECO:0000313" key="12">
    <source>
        <dbReference type="EMBL" id="KRM14090.1"/>
    </source>
</evidence>
<dbReference type="GO" id="GO:0015385">
    <property type="term" value="F:sodium:proton antiporter activity"/>
    <property type="evidence" value="ECO:0007669"/>
    <property type="project" value="InterPro"/>
</dbReference>
<feature type="transmembrane region" description="Helical" evidence="10">
    <location>
        <begin position="57"/>
        <end position="77"/>
    </location>
</feature>
<dbReference type="GO" id="GO:0098719">
    <property type="term" value="P:sodium ion import across plasma membrane"/>
    <property type="evidence" value="ECO:0007669"/>
    <property type="project" value="TreeGrafter"/>
</dbReference>
<keyword evidence="3" id="KW-1003">Cell membrane</keyword>
<dbReference type="AlphaFoldDB" id="A0A0R1W8J5"/>
<feature type="transmembrane region" description="Helical" evidence="10">
    <location>
        <begin position="308"/>
        <end position="328"/>
    </location>
</feature>
<keyword evidence="6" id="KW-0915">Sodium</keyword>
<evidence type="ECO:0000259" key="11">
    <source>
        <dbReference type="Pfam" id="PF00999"/>
    </source>
</evidence>
<keyword evidence="4 10" id="KW-0812">Transmembrane</keyword>
<dbReference type="PANTHER" id="PTHR10110:SF86">
    <property type="entry name" value="SODIUM_HYDROGEN EXCHANGER 7"/>
    <property type="match status" value="1"/>
</dbReference>
<evidence type="ECO:0000256" key="1">
    <source>
        <dbReference type="ARBA" id="ARBA00004651"/>
    </source>
</evidence>
<dbReference type="Gene3D" id="6.10.140.1330">
    <property type="match status" value="1"/>
</dbReference>
<feature type="transmembrane region" description="Helical" evidence="10">
    <location>
        <begin position="31"/>
        <end position="50"/>
    </location>
</feature>
<dbReference type="Pfam" id="PF00999">
    <property type="entry name" value="Na_H_Exchanger"/>
    <property type="match status" value="1"/>
</dbReference>
<dbReference type="EMBL" id="AZGE01000042">
    <property type="protein sequence ID" value="KRM14090.1"/>
    <property type="molecule type" value="Genomic_DNA"/>
</dbReference>
<feature type="transmembrane region" description="Helical" evidence="10">
    <location>
        <begin position="89"/>
        <end position="120"/>
    </location>
</feature>
<dbReference type="Proteomes" id="UP000050973">
    <property type="component" value="Unassembled WGS sequence"/>
</dbReference>
<keyword evidence="7" id="KW-0406">Ion transport</keyword>
<dbReference type="InterPro" id="IPR018422">
    <property type="entry name" value="Cation/H_exchanger_CPA1"/>
</dbReference>
<evidence type="ECO:0000256" key="10">
    <source>
        <dbReference type="SAM" id="Phobius"/>
    </source>
</evidence>
<evidence type="ECO:0000313" key="13">
    <source>
        <dbReference type="Proteomes" id="UP000050973"/>
    </source>
</evidence>
<reference evidence="12 13" key="1">
    <citation type="journal article" date="2015" name="Genome Announc.">
        <title>Expanding the biotechnology potential of lactobacilli through comparative genomics of 213 strains and associated genera.</title>
        <authorList>
            <person name="Sun Z."/>
            <person name="Harris H.M."/>
            <person name="McCann A."/>
            <person name="Guo C."/>
            <person name="Argimon S."/>
            <person name="Zhang W."/>
            <person name="Yang X."/>
            <person name="Jeffery I.B."/>
            <person name="Cooney J.C."/>
            <person name="Kagawa T.F."/>
            <person name="Liu W."/>
            <person name="Song Y."/>
            <person name="Salvetti E."/>
            <person name="Wrobel A."/>
            <person name="Rasinkangas P."/>
            <person name="Parkhill J."/>
            <person name="Rea M.C."/>
            <person name="O'Sullivan O."/>
            <person name="Ritari J."/>
            <person name="Douillard F.P."/>
            <person name="Paul Ross R."/>
            <person name="Yang R."/>
            <person name="Briner A.E."/>
            <person name="Felis G.E."/>
            <person name="de Vos W.M."/>
            <person name="Barrangou R."/>
            <person name="Klaenhammer T.R."/>
            <person name="Caufield P.W."/>
            <person name="Cui Y."/>
            <person name="Zhang H."/>
            <person name="O'Toole P.W."/>
        </authorList>
    </citation>
    <scope>NUCLEOTIDE SEQUENCE [LARGE SCALE GENOMIC DNA]</scope>
    <source>
        <strain evidence="12 13">DSM 4864</strain>
    </source>
</reference>
<sequence length="522" mass="58075">MALLISTAVLTIAAVLSGILAGVFPRVPSNYLSIAIGIVIAVVAPLDRLIAPFHSEIFMYIIVPLIYFEGQTTRLYFVRRWWRQIIETAVLLVVASLVIAGFAVSLLGIPLAIAFVLAAISTPTDATATETVSEGRIVPERQEKLLRMESLFNDASGIVLLEAMVLWLRGGHFQYQVAVLNFLRAAGGGVIVGIAIALLMISFRRGLRNFAGSTYNAQIMLFLITPFIIYFVAEKLGVSGIIAVVCAGLMQNSESSRSRFDHPRQYHNSLVLIDLVRDILNNLIFVVLGVMIVRIVRADLLVANNVDLRWLAAGFLIYLVTLAVQFAYGVLVKMGPRGSVIFALGGVHGAITLALVFSIAASLTDQQFQFVVLTETMLVLLSMLVPSVVFRFILQPDLSEGAIQDRVGQLRREMVREGIAAVDKIYLPDNIRASVLYDLRDQKGVTTMRDFWKQWSISNHNDEFTPEERDLERQALLWAFRAERNYLNMVAQREGLHQYLFELYNEVLLSESILIDPQSSLN</sequence>
<comment type="caution">
    <text evidence="12">The sequence shown here is derived from an EMBL/GenBank/DDBJ whole genome shotgun (WGS) entry which is preliminary data.</text>
</comment>
<feature type="transmembrane region" description="Helical" evidence="10">
    <location>
        <begin position="215"/>
        <end position="233"/>
    </location>
</feature>
<evidence type="ECO:0000256" key="5">
    <source>
        <dbReference type="ARBA" id="ARBA00022989"/>
    </source>
</evidence>
<protein>
    <submittedName>
        <fullName evidence="12">Sodium hydrogen exchanger</fullName>
    </submittedName>
</protein>
<feature type="domain" description="Cation/H+ exchanger transmembrane" evidence="11">
    <location>
        <begin position="13"/>
        <end position="394"/>
    </location>
</feature>
<dbReference type="GO" id="GO:0015386">
    <property type="term" value="F:potassium:proton antiporter activity"/>
    <property type="evidence" value="ECO:0007669"/>
    <property type="project" value="TreeGrafter"/>
</dbReference>
<feature type="transmembrane region" description="Helical" evidence="10">
    <location>
        <begin position="370"/>
        <end position="394"/>
    </location>
</feature>
<feature type="transmembrane region" description="Helical" evidence="10">
    <location>
        <begin position="279"/>
        <end position="296"/>
    </location>
</feature>
<proteinExistence type="predicted"/>
<organism evidence="12 13">
    <name type="scientific">Limosilactobacillus oris DSM 4864</name>
    <dbReference type="NCBI Taxonomy" id="1423779"/>
    <lineage>
        <taxon>Bacteria</taxon>
        <taxon>Bacillati</taxon>
        <taxon>Bacillota</taxon>
        <taxon>Bacilli</taxon>
        <taxon>Lactobacillales</taxon>
        <taxon>Lactobacillaceae</taxon>
        <taxon>Limosilactobacillus</taxon>
    </lineage>
</organism>
<evidence type="ECO:0000256" key="8">
    <source>
        <dbReference type="ARBA" id="ARBA00023136"/>
    </source>
</evidence>
<accession>A0A0R1W8J5</accession>
<dbReference type="RefSeq" id="WP_082603578.1">
    <property type="nucleotide sequence ID" value="NZ_AZGE01000042.1"/>
</dbReference>